<dbReference type="Proteomes" id="UP001597075">
    <property type="component" value="Unassembled WGS sequence"/>
</dbReference>
<name>A0ABD6CVK8_9EURY</name>
<organism evidence="3 4">
    <name type="scientific">Haloplanus ruber</name>
    <dbReference type="NCBI Taxonomy" id="869892"/>
    <lineage>
        <taxon>Archaea</taxon>
        <taxon>Methanobacteriati</taxon>
        <taxon>Methanobacteriota</taxon>
        <taxon>Stenosarchaea group</taxon>
        <taxon>Halobacteria</taxon>
        <taxon>Halobacteriales</taxon>
        <taxon>Haloferacaceae</taxon>
        <taxon>Haloplanus</taxon>
    </lineage>
</organism>
<keyword evidence="2" id="KW-0812">Transmembrane</keyword>
<dbReference type="InterPro" id="IPR025187">
    <property type="entry name" value="DUF4112"/>
</dbReference>
<keyword evidence="2" id="KW-0472">Membrane</keyword>
<keyword evidence="4" id="KW-1185">Reference proteome</keyword>
<proteinExistence type="predicted"/>
<reference evidence="3 4" key="1">
    <citation type="journal article" date="2019" name="Int. J. Syst. Evol. Microbiol.">
        <title>The Global Catalogue of Microorganisms (GCM) 10K type strain sequencing project: providing services to taxonomists for standard genome sequencing and annotation.</title>
        <authorList>
            <consortium name="The Broad Institute Genomics Platform"/>
            <consortium name="The Broad Institute Genome Sequencing Center for Infectious Disease"/>
            <person name="Wu L."/>
            <person name="Ma J."/>
        </authorList>
    </citation>
    <scope>NUCLEOTIDE SEQUENCE [LARGE SCALE GENOMIC DNA]</scope>
    <source>
        <strain evidence="3 4">CGMCC 1.10594</strain>
    </source>
</reference>
<sequence>MFPPSAATAGDPDTQSDGAVDTTADLDPAVAADLRRLRDLSRLLDDSIRVPGTSWRVGLDPVIGLLPVVGDAVGAALAAYVLSVAVRTGVPRATLARVAFVLWIDATVGAIPVGGDLFDAYWKANQRAVGLLDARLADPASAAADRRYLWRVALGAVVLGAAALGILAVLGWWAVGMVT</sequence>
<keyword evidence="2" id="KW-1133">Transmembrane helix</keyword>
<protein>
    <submittedName>
        <fullName evidence="3">DUF4112 domain-containing protein</fullName>
    </submittedName>
</protein>
<evidence type="ECO:0000256" key="2">
    <source>
        <dbReference type="SAM" id="Phobius"/>
    </source>
</evidence>
<dbReference type="PANTHER" id="PTHR35519">
    <property type="entry name" value="MEMBRANE PROTEINS"/>
    <property type="match status" value="1"/>
</dbReference>
<feature type="transmembrane region" description="Helical" evidence="2">
    <location>
        <begin position="148"/>
        <end position="175"/>
    </location>
</feature>
<evidence type="ECO:0000256" key="1">
    <source>
        <dbReference type="SAM" id="MobiDB-lite"/>
    </source>
</evidence>
<gene>
    <name evidence="3" type="ORF">ACFSBJ_01350</name>
</gene>
<feature type="transmembrane region" description="Helical" evidence="2">
    <location>
        <begin position="62"/>
        <end position="82"/>
    </location>
</feature>
<dbReference type="Pfam" id="PF13430">
    <property type="entry name" value="DUF4112"/>
    <property type="match status" value="1"/>
</dbReference>
<evidence type="ECO:0000313" key="4">
    <source>
        <dbReference type="Proteomes" id="UP001597075"/>
    </source>
</evidence>
<dbReference type="PANTHER" id="PTHR35519:SF2">
    <property type="entry name" value="PH DOMAIN PROTEIN"/>
    <property type="match status" value="1"/>
</dbReference>
<dbReference type="EMBL" id="JBHUDL010000004">
    <property type="protein sequence ID" value="MFD1632397.1"/>
    <property type="molecule type" value="Genomic_DNA"/>
</dbReference>
<feature type="region of interest" description="Disordered" evidence="1">
    <location>
        <begin position="1"/>
        <end position="22"/>
    </location>
</feature>
<accession>A0ABD6CVK8</accession>
<evidence type="ECO:0000313" key="3">
    <source>
        <dbReference type="EMBL" id="MFD1632397.1"/>
    </source>
</evidence>
<dbReference type="RefSeq" id="WP_256406306.1">
    <property type="nucleotide sequence ID" value="NZ_CP187151.1"/>
</dbReference>
<dbReference type="AlphaFoldDB" id="A0ABD6CVK8"/>
<comment type="caution">
    <text evidence="3">The sequence shown here is derived from an EMBL/GenBank/DDBJ whole genome shotgun (WGS) entry which is preliminary data.</text>
</comment>